<keyword evidence="2" id="KW-1185">Reference proteome</keyword>
<evidence type="ECO:0000313" key="1">
    <source>
        <dbReference type="EMBL" id="GAA0142017.1"/>
    </source>
</evidence>
<gene>
    <name evidence="1" type="ORF">LIER_03018</name>
</gene>
<proteinExistence type="predicted"/>
<dbReference type="AlphaFoldDB" id="A0AAV3NWE5"/>
<name>A0AAV3NWE5_LITER</name>
<comment type="caution">
    <text evidence="1">The sequence shown here is derived from an EMBL/GenBank/DDBJ whole genome shotgun (WGS) entry which is preliminary data.</text>
</comment>
<dbReference type="EMBL" id="BAABME010000350">
    <property type="protein sequence ID" value="GAA0142017.1"/>
    <property type="molecule type" value="Genomic_DNA"/>
</dbReference>
<evidence type="ECO:0000313" key="2">
    <source>
        <dbReference type="Proteomes" id="UP001454036"/>
    </source>
</evidence>
<accession>A0AAV3NWE5</accession>
<protein>
    <submittedName>
        <fullName evidence="1">Uncharacterized protein</fullName>
    </submittedName>
</protein>
<sequence length="255" mass="27343">MPFATSHASSWMTVGLSSGTSKVHTFRSLEPSGARDVVPSSTCAFIRVVEAKWHPHAFFWLLCISPGFSVSLPSHAVLGTSSSMSSRLRFLERSSIESSPDFPPFASSNPQEGARKHYPLVDLPGNRPSLAPGSCPSTPPLGLGDLVLIIFHPVDDFLSVPDDFLDFVDIIDFDGGDRMVFALGLLSGHMEAVDEAGSKYLPTTSPEFHGIPILTSPGHTPGGVQVPTKSRLVNSGSAIGLRVQNWSKRCPDLMS</sequence>
<reference evidence="1 2" key="1">
    <citation type="submission" date="2024-01" db="EMBL/GenBank/DDBJ databases">
        <title>The complete chloroplast genome sequence of Lithospermum erythrorhizon: insights into the phylogenetic relationship among Boraginaceae species and the maternal lineages of purple gromwells.</title>
        <authorList>
            <person name="Okada T."/>
            <person name="Watanabe K."/>
        </authorList>
    </citation>
    <scope>NUCLEOTIDE SEQUENCE [LARGE SCALE GENOMIC DNA]</scope>
</reference>
<organism evidence="1 2">
    <name type="scientific">Lithospermum erythrorhizon</name>
    <name type="common">Purple gromwell</name>
    <name type="synonym">Lithospermum officinale var. erythrorhizon</name>
    <dbReference type="NCBI Taxonomy" id="34254"/>
    <lineage>
        <taxon>Eukaryota</taxon>
        <taxon>Viridiplantae</taxon>
        <taxon>Streptophyta</taxon>
        <taxon>Embryophyta</taxon>
        <taxon>Tracheophyta</taxon>
        <taxon>Spermatophyta</taxon>
        <taxon>Magnoliopsida</taxon>
        <taxon>eudicotyledons</taxon>
        <taxon>Gunneridae</taxon>
        <taxon>Pentapetalae</taxon>
        <taxon>asterids</taxon>
        <taxon>lamiids</taxon>
        <taxon>Boraginales</taxon>
        <taxon>Boraginaceae</taxon>
        <taxon>Boraginoideae</taxon>
        <taxon>Lithospermeae</taxon>
        <taxon>Lithospermum</taxon>
    </lineage>
</organism>
<dbReference type="Proteomes" id="UP001454036">
    <property type="component" value="Unassembled WGS sequence"/>
</dbReference>